<evidence type="ECO:0000313" key="5">
    <source>
        <dbReference type="EMBL" id="HIW90090.1"/>
    </source>
</evidence>
<dbReference type="InterPro" id="IPR011650">
    <property type="entry name" value="Peptidase_M20_dimer"/>
</dbReference>
<dbReference type="GO" id="GO:0006526">
    <property type="term" value="P:L-arginine biosynthetic process"/>
    <property type="evidence" value="ECO:0007669"/>
    <property type="project" value="TreeGrafter"/>
</dbReference>
<reference evidence="5" key="1">
    <citation type="journal article" date="2021" name="PeerJ">
        <title>Extensive microbial diversity within the chicken gut microbiome revealed by metagenomics and culture.</title>
        <authorList>
            <person name="Gilroy R."/>
            <person name="Ravi A."/>
            <person name="Getino M."/>
            <person name="Pursley I."/>
            <person name="Horton D.L."/>
            <person name="Alikhan N.F."/>
            <person name="Baker D."/>
            <person name="Gharbi K."/>
            <person name="Hall N."/>
            <person name="Watson M."/>
            <person name="Adriaenssens E.M."/>
            <person name="Foster-Nyarko E."/>
            <person name="Jarju S."/>
            <person name="Secka A."/>
            <person name="Antonio M."/>
            <person name="Oren A."/>
            <person name="Chaudhuri R.R."/>
            <person name="La Ragione R."/>
            <person name="Hildebrand F."/>
            <person name="Pallen M.J."/>
        </authorList>
    </citation>
    <scope>NUCLEOTIDE SEQUENCE</scope>
    <source>
        <strain evidence="5">CHK32-1732</strain>
    </source>
</reference>
<gene>
    <name evidence="5" type="primary">dapE</name>
    <name evidence="5" type="ORF">H9870_00240</name>
</gene>
<dbReference type="GO" id="GO:0009089">
    <property type="term" value="P:lysine biosynthetic process via diaminopimelate"/>
    <property type="evidence" value="ECO:0007669"/>
    <property type="project" value="UniProtKB-UniRule"/>
</dbReference>
<dbReference type="AlphaFoldDB" id="A0A9D1UKV3"/>
<dbReference type="PANTHER" id="PTHR43808">
    <property type="entry name" value="ACETYLORNITHINE DEACETYLASE"/>
    <property type="match status" value="1"/>
</dbReference>
<sequence>MTTETSTTTPPHIDLTASPVELTRQLVDVPSQSHQEQALADALESALTSLAAEVGEDVGMTVDRLGNTLVARTNRKLPSRVVLAGHIDTVPPADNIPSFRGPDTDGNDCIHGLGSVDMKSGDAVYIHAFATLAASEELVHDLTLILYEGEEVASRYNGLRHVAEAHPEWLAGDVALLGEPSGAVIEAGCQGTLRVRVTAQGTRAHSARAWLGDNAAHRLSPVISRVAAYEPRQVEIDDCVYREGLNVVHLEAGVATNTLPDEAWMFVNFRFAPDRTEAEALEHTWQVLDIGTPDDTAEGFTLEIDDIAPGALPGLHQEAAATLVTATGGNVRAKFGWTDVARFSSLGVPAVNFGPGDPGLCHTPQENCPVEMIETVSAQLLSYLTTPTGEPE</sequence>
<feature type="domain" description="Peptidase M20 dimerisation" evidence="4">
    <location>
        <begin position="191"/>
        <end position="289"/>
    </location>
</feature>
<dbReference type="EMBL" id="DXGC01000004">
    <property type="protein sequence ID" value="HIW90090.1"/>
    <property type="molecule type" value="Genomic_DNA"/>
</dbReference>
<evidence type="ECO:0000256" key="1">
    <source>
        <dbReference type="ARBA" id="ARBA00022723"/>
    </source>
</evidence>
<dbReference type="GO" id="GO:0009014">
    <property type="term" value="F:succinyl-diaminopimelate desuccinylase activity"/>
    <property type="evidence" value="ECO:0007669"/>
    <property type="project" value="UniProtKB-UniRule"/>
</dbReference>
<evidence type="ECO:0000259" key="4">
    <source>
        <dbReference type="Pfam" id="PF07687"/>
    </source>
</evidence>
<protein>
    <recommendedName>
        <fullName evidence="3">Succinyl-diaminopimelate desuccinylase</fullName>
        <ecNumber evidence="3">3.5.1.18</ecNumber>
    </recommendedName>
</protein>
<dbReference type="EC" id="3.5.1.18" evidence="3"/>
<dbReference type="InterPro" id="IPR010174">
    <property type="entry name" value="Succinyl-DAP_deSuclase_DapE"/>
</dbReference>
<dbReference type="GO" id="GO:0008777">
    <property type="term" value="F:acetylornithine deacetylase activity"/>
    <property type="evidence" value="ECO:0007669"/>
    <property type="project" value="TreeGrafter"/>
</dbReference>
<dbReference type="Proteomes" id="UP000824190">
    <property type="component" value="Unassembled WGS sequence"/>
</dbReference>
<dbReference type="InterPro" id="IPR002933">
    <property type="entry name" value="Peptidase_M20"/>
</dbReference>
<dbReference type="Pfam" id="PF07687">
    <property type="entry name" value="M20_dimer"/>
    <property type="match status" value="1"/>
</dbReference>
<dbReference type="InterPro" id="IPR050072">
    <property type="entry name" value="Peptidase_M20A"/>
</dbReference>
<evidence type="ECO:0000313" key="6">
    <source>
        <dbReference type="Proteomes" id="UP000824190"/>
    </source>
</evidence>
<name>A0A9D1UKV3_9CORY</name>
<dbReference type="NCBIfam" id="TIGR01900">
    <property type="entry name" value="dapE-gram_pos"/>
    <property type="match status" value="1"/>
</dbReference>
<comment type="caution">
    <text evidence="5">The sequence shown here is derived from an EMBL/GenBank/DDBJ whole genome shotgun (WGS) entry which is preliminary data.</text>
</comment>
<dbReference type="SUPFAM" id="SSF55031">
    <property type="entry name" value="Bacterial exopeptidase dimerisation domain"/>
    <property type="match status" value="1"/>
</dbReference>
<dbReference type="SUPFAM" id="SSF53187">
    <property type="entry name" value="Zn-dependent exopeptidases"/>
    <property type="match status" value="1"/>
</dbReference>
<dbReference type="Pfam" id="PF01546">
    <property type="entry name" value="Peptidase_M20"/>
    <property type="match status" value="1"/>
</dbReference>
<organism evidence="5 6">
    <name type="scientific">Candidatus Corynebacterium avicola</name>
    <dbReference type="NCBI Taxonomy" id="2838527"/>
    <lineage>
        <taxon>Bacteria</taxon>
        <taxon>Bacillati</taxon>
        <taxon>Actinomycetota</taxon>
        <taxon>Actinomycetes</taxon>
        <taxon>Mycobacteriales</taxon>
        <taxon>Corynebacteriaceae</taxon>
        <taxon>Corynebacterium</taxon>
    </lineage>
</organism>
<dbReference type="PANTHER" id="PTHR43808:SF31">
    <property type="entry name" value="N-ACETYL-L-CITRULLINE DEACETYLASE"/>
    <property type="match status" value="1"/>
</dbReference>
<evidence type="ECO:0000256" key="3">
    <source>
        <dbReference type="NCBIfam" id="TIGR01900"/>
    </source>
</evidence>
<reference evidence="5" key="2">
    <citation type="submission" date="2021-04" db="EMBL/GenBank/DDBJ databases">
        <authorList>
            <person name="Gilroy R."/>
        </authorList>
    </citation>
    <scope>NUCLEOTIDE SEQUENCE</scope>
    <source>
        <strain evidence="5">CHK32-1732</strain>
    </source>
</reference>
<accession>A0A9D1UKV3</accession>
<dbReference type="GO" id="GO:0046872">
    <property type="term" value="F:metal ion binding"/>
    <property type="evidence" value="ECO:0007669"/>
    <property type="project" value="UniProtKB-KW"/>
</dbReference>
<dbReference type="Gene3D" id="3.30.70.360">
    <property type="match status" value="1"/>
</dbReference>
<evidence type="ECO:0000256" key="2">
    <source>
        <dbReference type="ARBA" id="ARBA00022801"/>
    </source>
</evidence>
<dbReference type="Gene3D" id="3.40.630.10">
    <property type="entry name" value="Zn peptidases"/>
    <property type="match status" value="1"/>
</dbReference>
<proteinExistence type="predicted"/>
<dbReference type="InterPro" id="IPR036264">
    <property type="entry name" value="Bact_exopeptidase_dim_dom"/>
</dbReference>
<keyword evidence="1" id="KW-0479">Metal-binding</keyword>
<keyword evidence="2 5" id="KW-0378">Hydrolase</keyword>